<name>A0ABV6AZC8_9DEIO</name>
<dbReference type="EMBL" id="JBHLYR010000019">
    <property type="protein sequence ID" value="MFB9991508.1"/>
    <property type="molecule type" value="Genomic_DNA"/>
</dbReference>
<gene>
    <name evidence="1" type="ORF">ACFFLM_05945</name>
</gene>
<proteinExistence type="predicted"/>
<dbReference type="RefSeq" id="WP_380006651.1">
    <property type="nucleotide sequence ID" value="NZ_JBHLYR010000019.1"/>
</dbReference>
<evidence type="ECO:0000313" key="2">
    <source>
        <dbReference type="Proteomes" id="UP001589733"/>
    </source>
</evidence>
<keyword evidence="2" id="KW-1185">Reference proteome</keyword>
<accession>A0ABV6AZC8</accession>
<sequence length="79" mass="8878">MNVTRHFSDTRTPEGRVRFLLAPDRVQLVAEGKGWQHQSNHPSLEDAATFLAVVPQIPQCLYEQTLGDLERQMAFEGAA</sequence>
<reference evidence="1 2" key="1">
    <citation type="submission" date="2024-09" db="EMBL/GenBank/DDBJ databases">
        <authorList>
            <person name="Sun Q."/>
            <person name="Mori K."/>
        </authorList>
    </citation>
    <scope>NUCLEOTIDE SEQUENCE [LARGE SCALE GENOMIC DNA]</scope>
    <source>
        <strain evidence="1 2">JCM 13503</strain>
    </source>
</reference>
<dbReference type="Proteomes" id="UP001589733">
    <property type="component" value="Unassembled WGS sequence"/>
</dbReference>
<protein>
    <submittedName>
        <fullName evidence="1">Uncharacterized protein</fullName>
    </submittedName>
</protein>
<evidence type="ECO:0000313" key="1">
    <source>
        <dbReference type="EMBL" id="MFB9991508.1"/>
    </source>
</evidence>
<comment type="caution">
    <text evidence="1">The sequence shown here is derived from an EMBL/GenBank/DDBJ whole genome shotgun (WGS) entry which is preliminary data.</text>
</comment>
<organism evidence="1 2">
    <name type="scientific">Deinococcus oregonensis</name>
    <dbReference type="NCBI Taxonomy" id="1805970"/>
    <lineage>
        <taxon>Bacteria</taxon>
        <taxon>Thermotogati</taxon>
        <taxon>Deinococcota</taxon>
        <taxon>Deinococci</taxon>
        <taxon>Deinococcales</taxon>
        <taxon>Deinococcaceae</taxon>
        <taxon>Deinococcus</taxon>
    </lineage>
</organism>